<protein>
    <submittedName>
        <fullName evidence="1">Uncharacterized protein</fullName>
    </submittedName>
</protein>
<gene>
    <name evidence="1" type="ORF">H1_117</name>
</gene>
<dbReference type="Proteomes" id="UP001232159">
    <property type="component" value="Segment"/>
</dbReference>
<keyword evidence="2" id="KW-1185">Reference proteome</keyword>
<accession>A0AAE9P425</accession>
<sequence length="168" mass="19957">MNFLDFIFKKLNPKEAQIKNISLNEEGKDLIVKLYTETENENDIVFRKIFHYEVHLLEYGSQVAKIEETFTYFRLESEEDKNKAIRAIASGYFYPGVVVGKQEDNPYIKNKLKELAYENKRLERFHWALYNTEISGVLDIELEKKFKDIDDPNNQNIDSIGFLFWNNK</sequence>
<name>A0AAE9P425_9CAUD</name>
<evidence type="ECO:0000313" key="1">
    <source>
        <dbReference type="EMBL" id="UYE92537.1"/>
    </source>
</evidence>
<dbReference type="EMBL" id="OP534061">
    <property type="protein sequence ID" value="UYE92537.1"/>
    <property type="molecule type" value="Genomic_DNA"/>
</dbReference>
<proteinExistence type="predicted"/>
<evidence type="ECO:0000313" key="2">
    <source>
        <dbReference type="Proteomes" id="UP001232159"/>
    </source>
</evidence>
<organism evidence="1 2">
    <name type="scientific">Enterococcus phage H1</name>
    <dbReference type="NCBI Taxonomy" id="2982918"/>
    <lineage>
        <taxon>Viruses</taxon>
        <taxon>Duplodnaviria</taxon>
        <taxon>Heunggongvirae</taxon>
        <taxon>Uroviricota</taxon>
        <taxon>Caudoviricetes</taxon>
    </lineage>
</organism>
<reference evidence="1" key="1">
    <citation type="submission" date="2022-09" db="EMBL/GenBank/DDBJ databases">
        <authorList>
            <person name="Murray E."/>
            <person name="Buttimer C."/>
            <person name="Hill C."/>
        </authorList>
    </citation>
    <scope>NUCLEOTIDE SEQUENCE</scope>
</reference>